<dbReference type="InterPro" id="IPR013216">
    <property type="entry name" value="Methyltransf_11"/>
</dbReference>
<dbReference type="GO" id="GO:0032259">
    <property type="term" value="P:methylation"/>
    <property type="evidence" value="ECO:0007669"/>
    <property type="project" value="UniProtKB-KW"/>
</dbReference>
<dbReference type="EMBL" id="JZWS02000012">
    <property type="protein sequence ID" value="MCL7344548.1"/>
    <property type="molecule type" value="Genomic_DNA"/>
</dbReference>
<accession>W7KX94</accession>
<reference evidence="5 7" key="1">
    <citation type="journal article" date="2014" name="Genome Announc.">
        <title>Draft Genome Sequence of the Sulfolobales Archaeon AZ1, Obtained through Metagenomic Analysis of a Mexican Hot Spring.</title>
        <authorList>
            <person name="Servin-Garciduenas L.E."/>
            <person name="Martinez-Romero E."/>
        </authorList>
    </citation>
    <scope>NUCLEOTIDE SEQUENCE [LARGE SCALE GENOMIC DNA]</scope>
    <source>
        <strain evidence="5">AZ1-illumnia</strain>
    </source>
</reference>
<gene>
    <name evidence="5" type="ORF">ASUL_02719</name>
    <name evidence="6" type="ORF">TQ35_008250</name>
</gene>
<comment type="similarity">
    <text evidence="1">Belongs to the methyltransferase superfamily.</text>
</comment>
<evidence type="ECO:0000313" key="6">
    <source>
        <dbReference type="EMBL" id="MCL7344548.1"/>
    </source>
</evidence>
<keyword evidence="7" id="KW-1185">Reference proteome</keyword>
<dbReference type="Pfam" id="PF08241">
    <property type="entry name" value="Methyltransf_11"/>
    <property type="match status" value="1"/>
</dbReference>
<dbReference type="InterPro" id="IPR051052">
    <property type="entry name" value="Diverse_substrate_MTase"/>
</dbReference>
<dbReference type="CDD" id="cd02440">
    <property type="entry name" value="AdoMet_MTases"/>
    <property type="match status" value="1"/>
</dbReference>
<organism evidence="5 7">
    <name type="scientific">Candidatus Aramenus sulfurataquae</name>
    <dbReference type="NCBI Taxonomy" id="1326980"/>
    <lineage>
        <taxon>Archaea</taxon>
        <taxon>Thermoproteota</taxon>
        <taxon>Thermoprotei</taxon>
        <taxon>Sulfolobales</taxon>
        <taxon>Sulfolobaceae</taxon>
        <taxon>Candidatus Aramenus</taxon>
    </lineage>
</organism>
<evidence type="ECO:0000313" key="5">
    <source>
        <dbReference type="EMBL" id="EWG07921.1"/>
    </source>
</evidence>
<dbReference type="AlphaFoldDB" id="W7KX94"/>
<dbReference type="GO" id="GO:0008757">
    <property type="term" value="F:S-adenosylmethionine-dependent methyltransferase activity"/>
    <property type="evidence" value="ECO:0007669"/>
    <property type="project" value="InterPro"/>
</dbReference>
<reference evidence="6" key="2">
    <citation type="submission" date="2022-05" db="EMBL/GenBank/DDBJ databases">
        <title>Metagenome Sequencing of an Archaeal-Dominated Microbial Community from a Hot Spring at the Los Azufres Geothermal Field, Mexico.</title>
        <authorList>
            <person name="Marin-Paredes R."/>
            <person name="Martinez-Romero E."/>
            <person name="Servin-Garciduenas L.E."/>
        </authorList>
    </citation>
    <scope>NUCLEOTIDE SEQUENCE</scope>
    <source>
        <strain evidence="6">AZ1-454</strain>
    </source>
</reference>
<sequence length="175" mass="20383">MPHFLLHSRKKVEDPWKFLPSLISKEDVVAELGCGPGYYCGYLAKLTTNTVYCVDNERDYIEEAKRHVNFSNVVFLVEDAGRTSIPSSSVDKVLLANSFHDFRDKQRVYEEIKRILKDDGKVIVVDWKKENTGFGPPVFVRMGKEDYLRVFKDFKLETEFEPSPYHFGLVLIRKR</sequence>
<name>W7KX94_9CREN</name>
<dbReference type="SUPFAM" id="SSF53335">
    <property type="entry name" value="S-adenosyl-L-methionine-dependent methyltransferases"/>
    <property type="match status" value="1"/>
</dbReference>
<evidence type="ECO:0000259" key="4">
    <source>
        <dbReference type="Pfam" id="PF08241"/>
    </source>
</evidence>
<evidence type="ECO:0000256" key="2">
    <source>
        <dbReference type="ARBA" id="ARBA00022603"/>
    </source>
</evidence>
<dbReference type="PANTHER" id="PTHR44942:SF4">
    <property type="entry name" value="METHYLTRANSFERASE TYPE 11 DOMAIN-CONTAINING PROTEIN"/>
    <property type="match status" value="1"/>
</dbReference>
<evidence type="ECO:0000256" key="3">
    <source>
        <dbReference type="ARBA" id="ARBA00022679"/>
    </source>
</evidence>
<evidence type="ECO:0000256" key="1">
    <source>
        <dbReference type="ARBA" id="ARBA00008361"/>
    </source>
</evidence>
<feature type="domain" description="Methyltransferase type 11" evidence="4">
    <location>
        <begin position="31"/>
        <end position="124"/>
    </location>
</feature>
<comment type="caution">
    <text evidence="5">The sequence shown here is derived from an EMBL/GenBank/DDBJ whole genome shotgun (WGS) entry which is preliminary data.</text>
</comment>
<dbReference type="Gene3D" id="3.40.50.150">
    <property type="entry name" value="Vaccinia Virus protein VP39"/>
    <property type="match status" value="1"/>
</dbReference>
<dbReference type="PANTHER" id="PTHR44942">
    <property type="entry name" value="METHYLTRANSF_11 DOMAIN-CONTAINING PROTEIN"/>
    <property type="match status" value="1"/>
</dbReference>
<evidence type="ECO:0000313" key="7">
    <source>
        <dbReference type="Proteomes" id="UP000054284"/>
    </source>
</evidence>
<dbReference type="InterPro" id="IPR029063">
    <property type="entry name" value="SAM-dependent_MTases_sf"/>
</dbReference>
<keyword evidence="3 5" id="KW-0808">Transferase</keyword>
<dbReference type="Proteomes" id="UP000054284">
    <property type="component" value="Unassembled WGS sequence"/>
</dbReference>
<dbReference type="PATRIC" id="fig|1326980.6.peg.535"/>
<keyword evidence="2 5" id="KW-0489">Methyltransferase</keyword>
<protein>
    <submittedName>
        <fullName evidence="6">Class I SAM-dependent methyltransferase</fullName>
    </submittedName>
    <submittedName>
        <fullName evidence="5">Type 11 methyltransferase</fullName>
    </submittedName>
</protein>
<dbReference type="EMBL" id="ASRH01000002">
    <property type="protein sequence ID" value="EWG07921.1"/>
    <property type="molecule type" value="Genomic_DNA"/>
</dbReference>
<proteinExistence type="inferred from homology"/>